<protein>
    <recommendedName>
        <fullName evidence="3">Lipoprotein</fullName>
    </recommendedName>
</protein>
<keyword evidence="2" id="KW-1185">Reference proteome</keyword>
<dbReference type="OrthoDB" id="8224439at2"/>
<proteinExistence type="predicted"/>
<evidence type="ECO:0000313" key="2">
    <source>
        <dbReference type="Proteomes" id="UP000321129"/>
    </source>
</evidence>
<dbReference type="AlphaFoldDB" id="A0A5C6UN88"/>
<sequence length="206" mass="22141">MRVIVSLALGLYALTACDGAPAPDQSAAQQDNSAHSDAQVADNNAVAPAVEAMVGPYVLSSQGPRDVHTLMTIDEVRSLGHHSTITQRPFDEGATCAYGKIAGFEGLDVMLDDNRLVRFDVGDDGASLRWTTPEGARTGTSEKELRNIYGDRLTVRPHPYTGPAGHYAEVHIPGDAYGTIFETDGNKVINWRTGHWDEVGYIEGCA</sequence>
<reference evidence="1 2" key="1">
    <citation type="submission" date="2019-08" db="EMBL/GenBank/DDBJ databases">
        <title>Sphingorhabdus soil sp. nov., isolated from arctic soil.</title>
        <authorList>
            <person name="Liu Y."/>
        </authorList>
    </citation>
    <scope>NUCLEOTIDE SEQUENCE [LARGE SCALE GENOMIC DNA]</scope>
    <source>
        <strain evidence="1 2">D-2Q-5-6</strain>
    </source>
</reference>
<gene>
    <name evidence="1" type="ORF">FSZ31_02380</name>
</gene>
<evidence type="ECO:0008006" key="3">
    <source>
        <dbReference type="Google" id="ProtNLM"/>
    </source>
</evidence>
<evidence type="ECO:0000313" key="1">
    <source>
        <dbReference type="EMBL" id="TXC73611.1"/>
    </source>
</evidence>
<organism evidence="1 2">
    <name type="scientific">Flavisphingopyxis soli</name>
    <dbReference type="NCBI Taxonomy" id="2601267"/>
    <lineage>
        <taxon>Bacteria</taxon>
        <taxon>Pseudomonadati</taxon>
        <taxon>Pseudomonadota</taxon>
        <taxon>Alphaproteobacteria</taxon>
        <taxon>Sphingomonadales</taxon>
        <taxon>Sphingopyxidaceae</taxon>
        <taxon>Flavisphingopyxis</taxon>
    </lineage>
</organism>
<dbReference type="RefSeq" id="WP_147121447.1">
    <property type="nucleotide sequence ID" value="NZ_VOPY01000001.1"/>
</dbReference>
<comment type="caution">
    <text evidence="1">The sequence shown here is derived from an EMBL/GenBank/DDBJ whole genome shotgun (WGS) entry which is preliminary data.</text>
</comment>
<accession>A0A5C6UN88</accession>
<dbReference type="Proteomes" id="UP000321129">
    <property type="component" value="Unassembled WGS sequence"/>
</dbReference>
<name>A0A5C6UN88_9SPHN</name>
<dbReference type="EMBL" id="VOPY01000001">
    <property type="protein sequence ID" value="TXC73611.1"/>
    <property type="molecule type" value="Genomic_DNA"/>
</dbReference>
<dbReference type="PROSITE" id="PS51257">
    <property type="entry name" value="PROKAR_LIPOPROTEIN"/>
    <property type="match status" value="1"/>
</dbReference>